<feature type="transmembrane region" description="Helical" evidence="1">
    <location>
        <begin position="12"/>
        <end position="30"/>
    </location>
</feature>
<organism evidence="2 3">
    <name type="scientific">Anopheles farauti</name>
    <dbReference type="NCBI Taxonomy" id="69004"/>
    <lineage>
        <taxon>Eukaryota</taxon>
        <taxon>Metazoa</taxon>
        <taxon>Ecdysozoa</taxon>
        <taxon>Arthropoda</taxon>
        <taxon>Hexapoda</taxon>
        <taxon>Insecta</taxon>
        <taxon>Pterygota</taxon>
        <taxon>Neoptera</taxon>
        <taxon>Endopterygota</taxon>
        <taxon>Diptera</taxon>
        <taxon>Nematocera</taxon>
        <taxon>Culicoidea</taxon>
        <taxon>Culicidae</taxon>
        <taxon>Anophelinae</taxon>
        <taxon>Anopheles</taxon>
    </lineage>
</organism>
<reference evidence="3" key="1">
    <citation type="submission" date="2014-01" db="EMBL/GenBank/DDBJ databases">
        <title>The Genome Sequence of Anopheles farauti FAR1 (V2).</title>
        <authorList>
            <consortium name="The Broad Institute Genomics Platform"/>
            <person name="Neafsey D.E."/>
            <person name="Besansky N."/>
            <person name="Howell P."/>
            <person name="Walton C."/>
            <person name="Young S.K."/>
            <person name="Zeng Q."/>
            <person name="Gargeya S."/>
            <person name="Fitzgerald M."/>
            <person name="Haas B."/>
            <person name="Abouelleil A."/>
            <person name="Allen A.W."/>
            <person name="Alvarado L."/>
            <person name="Arachchi H.M."/>
            <person name="Berlin A.M."/>
            <person name="Chapman S.B."/>
            <person name="Gainer-Dewar J."/>
            <person name="Goldberg J."/>
            <person name="Griggs A."/>
            <person name="Gujja S."/>
            <person name="Hansen M."/>
            <person name="Howarth C."/>
            <person name="Imamovic A."/>
            <person name="Ireland A."/>
            <person name="Larimer J."/>
            <person name="McCowan C."/>
            <person name="Murphy C."/>
            <person name="Pearson M."/>
            <person name="Poon T.W."/>
            <person name="Priest M."/>
            <person name="Roberts A."/>
            <person name="Saif S."/>
            <person name="Shea T."/>
            <person name="Sisk P."/>
            <person name="Sykes S."/>
            <person name="Wortman J."/>
            <person name="Nusbaum C."/>
            <person name="Birren B."/>
        </authorList>
    </citation>
    <scope>NUCLEOTIDE SEQUENCE [LARGE SCALE GENOMIC DNA]</scope>
    <source>
        <strain evidence="3">FAR1</strain>
    </source>
</reference>
<name>A0A182Q4Q4_9DIPT</name>
<sequence>MRSITFAPSSGAASAEVVLTGGVVTFKLAVLMTAPSSAMRSLTVGLLRFFRLFVFLPSFWRCFSIMVRKSDSLAAIWWRLCVFTSFSESLFSVDATLIRSRMLLFERLSLFLLLRSVDRLWTLLFRLLPEVAVPAPVPVPPKPPPVAAPAALFISRRSMLLRLKRRGGEDGTRKSSSVLVTTVGTIGTCNCALEVAGTQMMLPMMQMLMVVVMVGMQSGLIFSAFRCSAVVYQPRKMGVKEIRAGSTQTFASMKNTVRCVIYSGYSSGRTMAKYLRKTTVEQNLIHSSVFGAQ</sequence>
<dbReference type="EMBL" id="AXCN02000322">
    <property type="status" value="NOT_ANNOTATED_CDS"/>
    <property type="molecule type" value="Genomic_DNA"/>
</dbReference>
<evidence type="ECO:0000313" key="3">
    <source>
        <dbReference type="Proteomes" id="UP000075886"/>
    </source>
</evidence>
<feature type="transmembrane region" description="Helical" evidence="1">
    <location>
        <begin position="42"/>
        <end position="60"/>
    </location>
</feature>
<accession>A0A182Q4Q4</accession>
<reference evidence="2" key="2">
    <citation type="submission" date="2020-05" db="UniProtKB">
        <authorList>
            <consortium name="EnsemblMetazoa"/>
        </authorList>
    </citation>
    <scope>IDENTIFICATION</scope>
    <source>
        <strain evidence="2">FAR1</strain>
    </source>
</reference>
<evidence type="ECO:0000256" key="1">
    <source>
        <dbReference type="SAM" id="Phobius"/>
    </source>
</evidence>
<evidence type="ECO:0000313" key="2">
    <source>
        <dbReference type="EnsemblMetazoa" id="AFAF003038-PA"/>
    </source>
</evidence>
<proteinExistence type="predicted"/>
<dbReference type="AlphaFoldDB" id="A0A182Q4Q4"/>
<dbReference type="Proteomes" id="UP000075886">
    <property type="component" value="Unassembled WGS sequence"/>
</dbReference>
<feature type="transmembrane region" description="Helical" evidence="1">
    <location>
        <begin position="76"/>
        <end position="98"/>
    </location>
</feature>
<keyword evidence="1" id="KW-0812">Transmembrane</keyword>
<protein>
    <submittedName>
        <fullName evidence="2">Uncharacterized protein</fullName>
    </submittedName>
</protein>
<keyword evidence="1" id="KW-0472">Membrane</keyword>
<dbReference type="EnsemblMetazoa" id="AFAF003038-RA">
    <property type="protein sequence ID" value="AFAF003038-PA"/>
    <property type="gene ID" value="AFAF003038"/>
</dbReference>
<feature type="transmembrane region" description="Helical" evidence="1">
    <location>
        <begin position="207"/>
        <end position="232"/>
    </location>
</feature>
<keyword evidence="3" id="KW-1185">Reference proteome</keyword>
<dbReference type="VEuPathDB" id="VectorBase:AFAF003038"/>
<keyword evidence="1" id="KW-1133">Transmembrane helix</keyword>